<comment type="caution">
    <text evidence="3">The sequence shown here is derived from an EMBL/GenBank/DDBJ whole genome shotgun (WGS) entry which is preliminary data.</text>
</comment>
<evidence type="ECO:0000256" key="2">
    <source>
        <dbReference type="ARBA" id="ARBA00023025"/>
    </source>
</evidence>
<dbReference type="InterPro" id="IPR000290">
    <property type="entry name" value="Colicin_pyocin"/>
</dbReference>
<dbReference type="EMBL" id="RBRE01000057">
    <property type="protein sequence ID" value="RMQ44881.1"/>
    <property type="molecule type" value="Genomic_DNA"/>
</dbReference>
<dbReference type="AlphaFoldDB" id="A0A3M4LV30"/>
<name>A0A3M4LV30_PSECI</name>
<dbReference type="RefSeq" id="WP_122316546.1">
    <property type="nucleotide sequence ID" value="NZ_RBRE01000057.1"/>
</dbReference>
<evidence type="ECO:0000256" key="1">
    <source>
        <dbReference type="ARBA" id="ARBA00009346"/>
    </source>
</evidence>
<dbReference type="GO" id="GO:0015643">
    <property type="term" value="F:toxic substance binding"/>
    <property type="evidence" value="ECO:0007669"/>
    <property type="project" value="InterPro"/>
</dbReference>
<sequence>MTKLKNKIEDYTEQEFIHFVTDICLVNAATEVEHQLWVNHFRAIIEHPFGDDLIFYPQPDADSSPEGIVNTIKQWRAENGKPGFKVE</sequence>
<comment type="similarity">
    <text evidence="1">Belongs to the colicins ColE2/ColE8/ColE9 and pyocins S1/S2 family.</text>
</comment>
<protein>
    <submittedName>
        <fullName evidence="3">Colicin immunity protein</fullName>
    </submittedName>
</protein>
<dbReference type="OrthoDB" id="6810874at2"/>
<dbReference type="SUPFAM" id="SSF47345">
    <property type="entry name" value="Colicin E immunity proteins"/>
    <property type="match status" value="1"/>
</dbReference>
<gene>
    <name evidence="3" type="ORF">ALQ04_01379</name>
</gene>
<dbReference type="Gene3D" id="1.10.1200.20">
    <property type="entry name" value="Colicin E immunity protein"/>
    <property type="match status" value="1"/>
</dbReference>
<dbReference type="GO" id="GO:0030153">
    <property type="term" value="P:bacteriocin immunity"/>
    <property type="evidence" value="ECO:0007669"/>
    <property type="project" value="UniProtKB-KW"/>
</dbReference>
<dbReference type="Pfam" id="PF01320">
    <property type="entry name" value="Colicin_Pyocin"/>
    <property type="match status" value="1"/>
</dbReference>
<evidence type="ECO:0000313" key="3">
    <source>
        <dbReference type="EMBL" id="RMQ44881.1"/>
    </source>
</evidence>
<dbReference type="InterPro" id="IPR035900">
    <property type="entry name" value="Colicin_E_sf"/>
</dbReference>
<reference evidence="3 4" key="1">
    <citation type="submission" date="2018-08" db="EMBL/GenBank/DDBJ databases">
        <title>Recombination of ecologically and evolutionarily significant loci maintains genetic cohesion in the Pseudomonas syringae species complex.</title>
        <authorList>
            <person name="Dillon M."/>
            <person name="Thakur S."/>
            <person name="Almeida R.N.D."/>
            <person name="Weir B.S."/>
            <person name="Guttman D.S."/>
        </authorList>
    </citation>
    <scope>NUCLEOTIDE SEQUENCE [LARGE SCALE GENOMIC DNA]</scope>
    <source>
        <strain evidence="3 4">ICMP 3353</strain>
    </source>
</reference>
<dbReference type="PRINTS" id="PR01299">
    <property type="entry name" value="PYOCIN"/>
</dbReference>
<keyword evidence="2" id="KW-0079">Bacteriocin immunity</keyword>
<organism evidence="3 4">
    <name type="scientific">Pseudomonas cichorii</name>
    <dbReference type="NCBI Taxonomy" id="36746"/>
    <lineage>
        <taxon>Bacteria</taxon>
        <taxon>Pseudomonadati</taxon>
        <taxon>Pseudomonadota</taxon>
        <taxon>Gammaproteobacteria</taxon>
        <taxon>Pseudomonadales</taxon>
        <taxon>Pseudomonadaceae</taxon>
        <taxon>Pseudomonas</taxon>
    </lineage>
</organism>
<proteinExistence type="inferred from homology"/>
<evidence type="ECO:0000313" key="4">
    <source>
        <dbReference type="Proteomes" id="UP000277236"/>
    </source>
</evidence>
<dbReference type="Proteomes" id="UP000277236">
    <property type="component" value="Unassembled WGS sequence"/>
</dbReference>
<accession>A0A3M4LV30</accession>
<dbReference type="CDD" id="cd16363">
    <property type="entry name" value="Col_Im_like"/>
    <property type="match status" value="1"/>
</dbReference>